<gene>
    <name evidence="1" type="ORF">ELAC_1723</name>
</gene>
<accession>A0A0H5E6X8</accession>
<protein>
    <submittedName>
        <fullName evidence="1">Uncharacterized protein</fullName>
    </submittedName>
</protein>
<reference evidence="2" key="1">
    <citation type="submission" date="2015-06" db="EMBL/GenBank/DDBJ databases">
        <authorList>
            <person name="Bertelli C."/>
        </authorList>
    </citation>
    <scope>NUCLEOTIDE SEQUENCE [LARGE SCALE GENOMIC DNA]</scope>
    <source>
        <strain evidence="2">CRIB-30</strain>
    </source>
</reference>
<organism evidence="1 2">
    <name type="scientific">Estrella lausannensis</name>
    <dbReference type="NCBI Taxonomy" id="483423"/>
    <lineage>
        <taxon>Bacteria</taxon>
        <taxon>Pseudomonadati</taxon>
        <taxon>Chlamydiota</taxon>
        <taxon>Chlamydiia</taxon>
        <taxon>Parachlamydiales</taxon>
        <taxon>Candidatus Criblamydiaceae</taxon>
        <taxon>Estrella</taxon>
    </lineage>
</organism>
<evidence type="ECO:0000313" key="2">
    <source>
        <dbReference type="Proteomes" id="UP000220251"/>
    </source>
</evidence>
<proteinExistence type="predicted"/>
<name>A0A0H5E6X8_9BACT</name>
<sequence>MTYFRFKFWGLITAYALLLPYCCCSEDRKGQERGLTASLAFLAADIKYTWDEGVKICEIQSGSSSTFEGYDFVMGEEGLFAKRLCDAFTAHTPRMWFRPSKVLDLKLKAEFLRRGYKPVKHVISLAGDEAFLAEASQQLKHPGSLSSYQGFYYASKMSSEEICQFKRAYPSILIVDEMVMPYLDDKLAMTRLFSEEELRPFKPRWGSYPKHYSDKLAEKIKREIGGDLFVIKPRRAALGRGVIITDRQGLDQVLRKILLSKRSELLSSGVLEYQHWAIDKSDCFLVEEFSRGEIIPVAHMGNRKFDTNVRVLFLLAYNDGLVQVEYISAHISIPRIAIDEKGTLTERHKSYTEPPFFLAVPDEMLEEVIKGLDRMLPLLYRKMAEASGSP</sequence>
<evidence type="ECO:0000313" key="1">
    <source>
        <dbReference type="EMBL" id="CRX39050.1"/>
    </source>
</evidence>
<dbReference type="EMBL" id="CWGJ01000025">
    <property type="protein sequence ID" value="CRX39050.1"/>
    <property type="molecule type" value="Genomic_DNA"/>
</dbReference>
<keyword evidence="2" id="KW-1185">Reference proteome</keyword>
<dbReference type="Proteomes" id="UP000220251">
    <property type="component" value="Unassembled WGS sequence"/>
</dbReference>
<dbReference type="AlphaFoldDB" id="A0A0H5E6X8"/>